<evidence type="ECO:0000256" key="4">
    <source>
        <dbReference type="ARBA" id="ARBA00011753"/>
    </source>
</evidence>
<gene>
    <name evidence="13" type="primary">HCF</name>
    <name evidence="13" type="ORF">TNIN_379101</name>
</gene>
<dbReference type="PANTHER" id="PTHR11511">
    <property type="entry name" value="LARVAL STORAGE PROTEIN/PHENOLOXIDASE"/>
    <property type="match status" value="1"/>
</dbReference>
<dbReference type="PRINTS" id="PR00187">
    <property type="entry name" value="HAEMOCYANIN"/>
</dbReference>
<keyword evidence="7" id="KW-0561">Oxygen transport</keyword>
<dbReference type="PROSITE" id="PS00209">
    <property type="entry name" value="HEMOCYANIN_1"/>
    <property type="match status" value="2"/>
</dbReference>
<dbReference type="InterPro" id="IPR005204">
    <property type="entry name" value="Hemocyanin_N"/>
</dbReference>
<evidence type="ECO:0000256" key="8">
    <source>
        <dbReference type="ARBA" id="ARBA00022723"/>
    </source>
</evidence>
<keyword evidence="11" id="KW-0325">Glycoprotein</keyword>
<feature type="domain" description="Tyrosinase copper-binding" evidence="12">
    <location>
        <begin position="677"/>
        <end position="688"/>
    </location>
</feature>
<dbReference type="InterPro" id="IPR013788">
    <property type="entry name" value="Hemocyanin/hexamerin"/>
</dbReference>
<dbReference type="InterPro" id="IPR014756">
    <property type="entry name" value="Ig_E-set"/>
</dbReference>
<dbReference type="SUPFAM" id="SSF48050">
    <property type="entry name" value="Hemocyanin, N-terminal domain"/>
    <property type="match status" value="1"/>
</dbReference>
<dbReference type="InterPro" id="IPR000896">
    <property type="entry name" value="Hemocyanin/hexamerin_mid_dom"/>
</dbReference>
<keyword evidence="8" id="KW-0479">Metal-binding</keyword>
<dbReference type="FunFam" id="2.60.40.1520:FF:000001">
    <property type="entry name" value="Hemocyanin subunit 2"/>
    <property type="match status" value="1"/>
</dbReference>
<comment type="similarity">
    <text evidence="3">Belongs to the tyrosinase family. Hemocyanin subfamily.</text>
</comment>
<dbReference type="InterPro" id="IPR002227">
    <property type="entry name" value="Tyrosinase_Cu-bd"/>
</dbReference>
<sequence>KPIIVNSIETSTNIDPEYKLAYFREDIGINVHHYHWHVVYPVTWLPTVMGKIKDRKGELFYYMHQQMLARYDCDRLGLGLQRVIPYHNFDQKIGGYASHLVSVINDSKMFASRPDNLILRDATNPVPATSFSKILFIQSIGVLGTTATAMRDPMFFRLHRAVDNMFVEYKRTIPSYQHGELDFPGITVENVEVKATVPNVLNTFMTDDYLELKHGVLGLKGTVKVFIQDFYEKIGGYTTHSIIFVNGAHNHYGLKGLNGRDINNNDESQEESIRTLDFSHLFRYLWKDSTIESENNRVFVGENSKWSTVGSVTKREADMSTLREKQLTVLQLFERPEPRVDGDAPRRDIRLTGLGRLPKDVIFSAFNSVHLQEACELYEILYAARDLRDLQTLVQQAKQFMNEGLVMYAVYVAVLHRDDLVGVKLPPYQEQRPDLFIPAETIFQAIQEDKRRTDDKPIIVNYIETSTNIDPEYKLAYFREDIGINVHHYHWHVVYPATWLPRTMGKIKDRKGELFYYMHQQMLARYDCDRLGLGLQRVIPYHNFDQKIGGYASHLVSIINDSKMFASRPDNLVLQDVNRDGQQITVEELERFKDRLMQAAHLGKVIDESGKLVPLTIETGIDVLGALVEASYTSLNSTYYGTFHNDLHDMLSLIHDPDGRYKQSIGVLGTTATAVRDPMFFRLHRAVDNMFVEYKRTIPSYQHGELDFPGITVENVEVKATVTNVLNTFMTDDYLELKHGVLGLKGTVKVKYQHIDHEPFSYDITCHNSTQDAKTATVRIFVAPVYDELGHNIPINEQRRFFIELDKFQVLLIPGLNKVTRNSSESAVTAKGSSTHEEILKDVESGSEVDHSYCSCGWPEYSLVPRGSRRGMDFVLFVLLTDYEEDRVDRTHIVPECKNSTSYCGLQNQKYPDKRAMGYPFDRSIKANNIEEFLLPNMKLQNIKIQFNA</sequence>
<dbReference type="PROSITE" id="PS00210">
    <property type="entry name" value="HEMOCYANIN_2"/>
    <property type="match status" value="2"/>
</dbReference>
<proteinExistence type="inferred from homology"/>
<name>A0A8X7C4M4_9ARAC</name>
<evidence type="ECO:0000256" key="1">
    <source>
        <dbReference type="ARBA" id="ARBA00002958"/>
    </source>
</evidence>
<reference evidence="13" key="1">
    <citation type="submission" date="2020-08" db="EMBL/GenBank/DDBJ databases">
        <title>Multicomponent nature underlies the extraordinary mechanical properties of spider dragline silk.</title>
        <authorList>
            <person name="Kono N."/>
            <person name="Nakamura H."/>
            <person name="Mori M."/>
            <person name="Yoshida Y."/>
            <person name="Ohtoshi R."/>
            <person name="Malay A.D."/>
            <person name="Moran D.A.P."/>
            <person name="Tomita M."/>
            <person name="Numata K."/>
            <person name="Arakawa K."/>
        </authorList>
    </citation>
    <scope>NUCLEOTIDE SEQUENCE</scope>
</reference>
<accession>A0A8X7C4M4</accession>
<feature type="domain" description="Tyrosinase copper-binding" evidence="12">
    <location>
        <begin position="152"/>
        <end position="163"/>
    </location>
</feature>
<keyword evidence="9" id="KW-0186">Copper</keyword>
<dbReference type="GO" id="GO:0005344">
    <property type="term" value="F:oxygen carrier activity"/>
    <property type="evidence" value="ECO:0007669"/>
    <property type="project" value="UniProtKB-KW"/>
</dbReference>
<keyword evidence="10" id="KW-1015">Disulfide bond</keyword>
<comment type="function">
    <text evidence="1">Hemocyanins are copper-containing oxygen carriers occurring freely dissolved in the hemolymph of many mollusks and arthropods.</text>
</comment>
<dbReference type="GO" id="GO:0016491">
    <property type="term" value="F:oxidoreductase activity"/>
    <property type="evidence" value="ECO:0007669"/>
    <property type="project" value="InterPro"/>
</dbReference>
<evidence type="ECO:0000256" key="6">
    <source>
        <dbReference type="ARBA" id="ARBA00022525"/>
    </source>
</evidence>
<keyword evidence="6" id="KW-0964">Secreted</keyword>
<dbReference type="InterPro" id="IPR005203">
    <property type="entry name" value="Hemocyanin_C"/>
</dbReference>
<evidence type="ECO:0000256" key="10">
    <source>
        <dbReference type="ARBA" id="ARBA00023157"/>
    </source>
</evidence>
<evidence type="ECO:0000256" key="9">
    <source>
        <dbReference type="ARBA" id="ARBA00023008"/>
    </source>
</evidence>
<evidence type="ECO:0000313" key="14">
    <source>
        <dbReference type="Proteomes" id="UP000886998"/>
    </source>
</evidence>
<dbReference type="GO" id="GO:0005576">
    <property type="term" value="C:extracellular region"/>
    <property type="evidence" value="ECO:0007669"/>
    <property type="project" value="UniProtKB-SubCell"/>
</dbReference>
<dbReference type="Gene3D" id="2.60.40.1520">
    <property type="entry name" value="Hemocyanin, C-terminal domain"/>
    <property type="match status" value="2"/>
</dbReference>
<comment type="caution">
    <text evidence="13">The sequence shown here is derived from an EMBL/GenBank/DDBJ whole genome shotgun (WGS) entry which is preliminary data.</text>
</comment>
<comment type="subunit">
    <text evidence="4">Tarantula hemocyanin is a 24-chain polymer with seven different chains identified.</text>
</comment>
<dbReference type="SUPFAM" id="SSF48056">
    <property type="entry name" value="Di-copper centre-containing domain"/>
    <property type="match status" value="2"/>
</dbReference>
<evidence type="ECO:0000256" key="11">
    <source>
        <dbReference type="ARBA" id="ARBA00023180"/>
    </source>
</evidence>
<evidence type="ECO:0000259" key="12">
    <source>
        <dbReference type="PROSITE" id="PS00498"/>
    </source>
</evidence>
<evidence type="ECO:0000256" key="2">
    <source>
        <dbReference type="ARBA" id="ARBA00004239"/>
    </source>
</evidence>
<keyword evidence="14" id="KW-1185">Reference proteome</keyword>
<dbReference type="OrthoDB" id="6431031at2759"/>
<dbReference type="Proteomes" id="UP000886998">
    <property type="component" value="Unassembled WGS sequence"/>
</dbReference>
<organism evidence="13 14">
    <name type="scientific">Trichonephila inaurata madagascariensis</name>
    <dbReference type="NCBI Taxonomy" id="2747483"/>
    <lineage>
        <taxon>Eukaryota</taxon>
        <taxon>Metazoa</taxon>
        <taxon>Ecdysozoa</taxon>
        <taxon>Arthropoda</taxon>
        <taxon>Chelicerata</taxon>
        <taxon>Arachnida</taxon>
        <taxon>Araneae</taxon>
        <taxon>Araneomorphae</taxon>
        <taxon>Entelegynae</taxon>
        <taxon>Araneoidea</taxon>
        <taxon>Nephilidae</taxon>
        <taxon>Trichonephila</taxon>
        <taxon>Trichonephila inaurata</taxon>
    </lineage>
</organism>
<evidence type="ECO:0000256" key="3">
    <source>
        <dbReference type="ARBA" id="ARBA00009470"/>
    </source>
</evidence>
<dbReference type="AlphaFoldDB" id="A0A8X7C4M4"/>
<dbReference type="InterPro" id="IPR037020">
    <property type="entry name" value="Hemocyanin_C_sf"/>
</dbReference>
<dbReference type="GO" id="GO:0046872">
    <property type="term" value="F:metal ion binding"/>
    <property type="evidence" value="ECO:0007669"/>
    <property type="project" value="UniProtKB-KW"/>
</dbReference>
<dbReference type="PANTHER" id="PTHR11511:SF5">
    <property type="entry name" value="FAT-BODY PROTEIN 1-RELATED"/>
    <property type="match status" value="1"/>
</dbReference>
<dbReference type="Pfam" id="PF03722">
    <property type="entry name" value="Hemocyanin_N"/>
    <property type="match status" value="1"/>
</dbReference>
<dbReference type="InterPro" id="IPR036697">
    <property type="entry name" value="Hemocyanin_N_sf"/>
</dbReference>
<dbReference type="EMBL" id="BMAV01010401">
    <property type="protein sequence ID" value="GFY55485.1"/>
    <property type="molecule type" value="Genomic_DNA"/>
</dbReference>
<feature type="non-terminal residue" evidence="13">
    <location>
        <position position="949"/>
    </location>
</feature>
<evidence type="ECO:0000313" key="13">
    <source>
        <dbReference type="EMBL" id="GFY55485.1"/>
    </source>
</evidence>
<keyword evidence="5" id="KW-0813">Transport</keyword>
<dbReference type="SUPFAM" id="SSF81296">
    <property type="entry name" value="E set domains"/>
    <property type="match status" value="2"/>
</dbReference>
<comment type="subcellular location">
    <subcellularLocation>
        <location evidence="2">Secreted</location>
        <location evidence="2">Extracellular space</location>
    </subcellularLocation>
</comment>
<dbReference type="Pfam" id="PF00372">
    <property type="entry name" value="Hemocyanin_M"/>
    <property type="match status" value="2"/>
</dbReference>
<dbReference type="Pfam" id="PF03723">
    <property type="entry name" value="Hemocyanin_C"/>
    <property type="match status" value="1"/>
</dbReference>
<evidence type="ECO:0000256" key="5">
    <source>
        <dbReference type="ARBA" id="ARBA00022448"/>
    </source>
</evidence>
<evidence type="ECO:0000256" key="7">
    <source>
        <dbReference type="ARBA" id="ARBA00022621"/>
    </source>
</evidence>
<dbReference type="InterPro" id="IPR008922">
    <property type="entry name" value="Di-copper_centre_dom_sf"/>
</dbReference>
<dbReference type="PROSITE" id="PS00498">
    <property type="entry name" value="TYROSINASE_2"/>
    <property type="match status" value="2"/>
</dbReference>
<protein>
    <submittedName>
        <fullName evidence="13">Hemocyanin F chain</fullName>
    </submittedName>
</protein>
<dbReference type="Gene3D" id="1.10.1280.10">
    <property type="entry name" value="Di-copper center containing domain from catechol oxidase"/>
    <property type="match status" value="3"/>
</dbReference>
<dbReference type="Gene3D" id="1.20.1370.10">
    <property type="entry name" value="Hemocyanin, N-terminal domain"/>
    <property type="match status" value="1"/>
</dbReference>